<organism evidence="2 3">
    <name type="scientific">Dunaliella salina</name>
    <name type="common">Green alga</name>
    <name type="synonym">Protococcus salinus</name>
    <dbReference type="NCBI Taxonomy" id="3046"/>
    <lineage>
        <taxon>Eukaryota</taxon>
        <taxon>Viridiplantae</taxon>
        <taxon>Chlorophyta</taxon>
        <taxon>core chlorophytes</taxon>
        <taxon>Chlorophyceae</taxon>
        <taxon>CS clade</taxon>
        <taxon>Chlamydomonadales</taxon>
        <taxon>Dunaliellaceae</taxon>
        <taxon>Dunaliella</taxon>
    </lineage>
</organism>
<evidence type="ECO:0000313" key="3">
    <source>
        <dbReference type="Proteomes" id="UP000815325"/>
    </source>
</evidence>
<reference evidence="2" key="1">
    <citation type="submission" date="2017-08" db="EMBL/GenBank/DDBJ databases">
        <authorList>
            <person name="Polle J.E."/>
            <person name="Barry K."/>
            <person name="Cushman J."/>
            <person name="Schmutz J."/>
            <person name="Tran D."/>
            <person name="Hathwaick L.T."/>
            <person name="Yim W.C."/>
            <person name="Jenkins J."/>
            <person name="Mckie-Krisberg Z.M."/>
            <person name="Prochnik S."/>
            <person name="Lindquist E."/>
            <person name="Dockter R.B."/>
            <person name="Adam C."/>
            <person name="Molina H."/>
            <person name="Bunkerborg J."/>
            <person name="Jin E."/>
            <person name="Buchheim M."/>
            <person name="Magnuson J."/>
        </authorList>
    </citation>
    <scope>NUCLEOTIDE SEQUENCE</scope>
    <source>
        <strain evidence="2">CCAP 19/18</strain>
    </source>
</reference>
<proteinExistence type="predicted"/>
<keyword evidence="1" id="KW-0812">Transmembrane</keyword>
<dbReference type="Proteomes" id="UP000815325">
    <property type="component" value="Unassembled WGS sequence"/>
</dbReference>
<name>A0ABQ7FZ72_DUNSA</name>
<evidence type="ECO:0000313" key="2">
    <source>
        <dbReference type="EMBL" id="KAF5827647.1"/>
    </source>
</evidence>
<keyword evidence="1" id="KW-1133">Transmembrane helix</keyword>
<sequence length="85" mass="9449">MVPSCVGIIVGWYCAWATPTFSKHSAIVCRYQHSFIHCLGHGSQCFSPHSLLFSSASIDMAFNFWVAAILVCSWYCAYIFDTSTA</sequence>
<keyword evidence="1" id="KW-0472">Membrane</keyword>
<protein>
    <submittedName>
        <fullName evidence="2">Uncharacterized protein</fullName>
    </submittedName>
</protein>
<gene>
    <name evidence="2" type="ORF">DUNSADRAFT_320</name>
</gene>
<accession>A0ABQ7FZ72</accession>
<feature type="transmembrane region" description="Helical" evidence="1">
    <location>
        <begin position="60"/>
        <end position="80"/>
    </location>
</feature>
<evidence type="ECO:0000256" key="1">
    <source>
        <dbReference type="SAM" id="Phobius"/>
    </source>
</evidence>
<dbReference type="EMBL" id="MU070458">
    <property type="protein sequence ID" value="KAF5827647.1"/>
    <property type="molecule type" value="Genomic_DNA"/>
</dbReference>
<keyword evidence="3" id="KW-1185">Reference proteome</keyword>
<comment type="caution">
    <text evidence="2">The sequence shown here is derived from an EMBL/GenBank/DDBJ whole genome shotgun (WGS) entry which is preliminary data.</text>
</comment>